<keyword evidence="1" id="KW-1133">Transmembrane helix</keyword>
<reference evidence="4" key="1">
    <citation type="submission" date="2016-11" db="EMBL/GenBank/DDBJ databases">
        <authorList>
            <person name="Varghese N."/>
            <person name="Submissions S."/>
        </authorList>
    </citation>
    <scope>NUCLEOTIDE SEQUENCE [LARGE SCALE GENOMIC DNA]</scope>
    <source>
        <strain evidence="4">DSM 17963</strain>
    </source>
</reference>
<dbReference type="RefSeq" id="WP_073417595.1">
    <property type="nucleotide sequence ID" value="NZ_FQWC01000009.1"/>
</dbReference>
<feature type="transmembrane region" description="Helical" evidence="1">
    <location>
        <begin position="37"/>
        <end position="61"/>
    </location>
</feature>
<dbReference type="AlphaFoldDB" id="A0A1M5UTH3"/>
<feature type="transmembrane region" description="Helical" evidence="1">
    <location>
        <begin position="201"/>
        <end position="218"/>
    </location>
</feature>
<dbReference type="Proteomes" id="UP000184071">
    <property type="component" value="Unassembled WGS sequence"/>
</dbReference>
<evidence type="ECO:0000313" key="4">
    <source>
        <dbReference type="Proteomes" id="UP000184071"/>
    </source>
</evidence>
<organism evidence="3 4">
    <name type="scientific">Flavobacterium defluvii</name>
    <dbReference type="NCBI Taxonomy" id="370979"/>
    <lineage>
        <taxon>Bacteria</taxon>
        <taxon>Pseudomonadati</taxon>
        <taxon>Bacteroidota</taxon>
        <taxon>Flavobacteriia</taxon>
        <taxon>Flavobacteriales</taxon>
        <taxon>Flavobacteriaceae</taxon>
        <taxon>Flavobacterium</taxon>
    </lineage>
</organism>
<proteinExistence type="predicted"/>
<name>A0A1M5UTH3_9FLAO</name>
<protein>
    <submittedName>
        <fullName evidence="3">CAAX protease self-immunity</fullName>
    </submittedName>
</protein>
<dbReference type="GO" id="GO:0006508">
    <property type="term" value="P:proteolysis"/>
    <property type="evidence" value="ECO:0007669"/>
    <property type="project" value="UniProtKB-KW"/>
</dbReference>
<dbReference type="OrthoDB" id="9777755at2"/>
<sequence length="233" mass="26370">MERKINYWAIAVFYIIAIICRYAAVKTDLLSGISNGYLVILLRGVGPALGAIAAVTIFSLPNKFSLKGTYTNIVLPFAVYWILPAFLIAGVYYFIEGKFPILLMFTVLVYGLLEEIGWRGFLQEELKPLRTLYANLIIGLLWFIWHLNLEMTASNLIFLGIIFFGTWGIGKIYNKTSSLLAVAGVHSLNNFFRNGLHQTELILIVVLLAIWIGFIIFYDRKNKPKYDLDSSNA</sequence>
<keyword evidence="1" id="KW-0472">Membrane</keyword>
<feature type="transmembrane region" description="Helical" evidence="1">
    <location>
        <begin position="73"/>
        <end position="95"/>
    </location>
</feature>
<gene>
    <name evidence="3" type="ORF">SAMN05443663_109153</name>
</gene>
<dbReference type="InterPro" id="IPR003675">
    <property type="entry name" value="Rce1/LyrA-like_dom"/>
</dbReference>
<feature type="transmembrane region" description="Helical" evidence="1">
    <location>
        <begin position="130"/>
        <end position="147"/>
    </location>
</feature>
<evidence type="ECO:0000259" key="2">
    <source>
        <dbReference type="Pfam" id="PF02517"/>
    </source>
</evidence>
<dbReference type="Pfam" id="PF02517">
    <property type="entry name" value="Rce1-like"/>
    <property type="match status" value="1"/>
</dbReference>
<feature type="transmembrane region" description="Helical" evidence="1">
    <location>
        <begin position="101"/>
        <end position="118"/>
    </location>
</feature>
<feature type="transmembrane region" description="Helical" evidence="1">
    <location>
        <begin position="153"/>
        <end position="170"/>
    </location>
</feature>
<keyword evidence="3" id="KW-0645">Protease</keyword>
<accession>A0A1M5UTH3</accession>
<feature type="transmembrane region" description="Helical" evidence="1">
    <location>
        <begin position="7"/>
        <end position="25"/>
    </location>
</feature>
<keyword evidence="4" id="KW-1185">Reference proteome</keyword>
<evidence type="ECO:0000313" key="3">
    <source>
        <dbReference type="EMBL" id="SHH66279.1"/>
    </source>
</evidence>
<feature type="domain" description="CAAX prenyl protease 2/Lysostaphin resistance protein A-like" evidence="2">
    <location>
        <begin position="99"/>
        <end position="192"/>
    </location>
</feature>
<keyword evidence="1" id="KW-0812">Transmembrane</keyword>
<evidence type="ECO:0000256" key="1">
    <source>
        <dbReference type="SAM" id="Phobius"/>
    </source>
</evidence>
<keyword evidence="3" id="KW-0378">Hydrolase</keyword>
<dbReference type="EMBL" id="FQWC01000009">
    <property type="protein sequence ID" value="SHH66279.1"/>
    <property type="molecule type" value="Genomic_DNA"/>
</dbReference>
<dbReference type="GO" id="GO:0080120">
    <property type="term" value="P:CAAX-box protein maturation"/>
    <property type="evidence" value="ECO:0007669"/>
    <property type="project" value="UniProtKB-ARBA"/>
</dbReference>
<dbReference type="STRING" id="370979.SAMN05443663_109153"/>
<dbReference type="GO" id="GO:0004175">
    <property type="term" value="F:endopeptidase activity"/>
    <property type="evidence" value="ECO:0007669"/>
    <property type="project" value="UniProtKB-ARBA"/>
</dbReference>